<dbReference type="eggNOG" id="COG0400">
    <property type="taxonomic scope" value="Bacteria"/>
</dbReference>
<evidence type="ECO:0000313" key="5">
    <source>
        <dbReference type="Proteomes" id="UP000006377"/>
    </source>
</evidence>
<feature type="domain" description="Phospholipase/carboxylesterase/thioesterase" evidence="3">
    <location>
        <begin position="12"/>
        <end position="200"/>
    </location>
</feature>
<protein>
    <submittedName>
        <fullName evidence="4">Phospholipase/Carboxylesterase</fullName>
    </submittedName>
</protein>
<keyword evidence="2" id="KW-0378">Hydrolase</keyword>
<evidence type="ECO:0000256" key="2">
    <source>
        <dbReference type="ARBA" id="ARBA00022801"/>
    </source>
</evidence>
<organism evidence="4 5">
    <name type="scientific">Parvibaculum lavamentivorans (strain DS-1 / DSM 13023 / NCIMB 13966)</name>
    <dbReference type="NCBI Taxonomy" id="402881"/>
    <lineage>
        <taxon>Bacteria</taxon>
        <taxon>Pseudomonadati</taxon>
        <taxon>Pseudomonadota</taxon>
        <taxon>Alphaproteobacteria</taxon>
        <taxon>Hyphomicrobiales</taxon>
        <taxon>Parvibaculaceae</taxon>
        <taxon>Parvibaculum</taxon>
    </lineage>
</organism>
<evidence type="ECO:0000259" key="3">
    <source>
        <dbReference type="Pfam" id="PF02230"/>
    </source>
</evidence>
<dbReference type="HOGENOM" id="CLU_049413_5_2_5"/>
<gene>
    <name evidence="4" type="ordered locus">Plav_3241</name>
</gene>
<dbReference type="InterPro" id="IPR050565">
    <property type="entry name" value="LYPA1-2/EST-like"/>
</dbReference>
<dbReference type="Gene3D" id="3.40.50.1820">
    <property type="entry name" value="alpha/beta hydrolase"/>
    <property type="match status" value="1"/>
</dbReference>
<dbReference type="Proteomes" id="UP000006377">
    <property type="component" value="Chromosome"/>
</dbReference>
<keyword evidence="5" id="KW-1185">Reference proteome</keyword>
<dbReference type="AlphaFoldDB" id="A7HY63"/>
<comment type="similarity">
    <text evidence="1">Belongs to the AB hydrolase superfamily. AB hydrolase 2 family.</text>
</comment>
<evidence type="ECO:0000256" key="1">
    <source>
        <dbReference type="ARBA" id="ARBA00006499"/>
    </source>
</evidence>
<dbReference type="RefSeq" id="WP_012112174.1">
    <property type="nucleotide sequence ID" value="NC_009719.1"/>
</dbReference>
<dbReference type="InterPro" id="IPR003140">
    <property type="entry name" value="PLipase/COase/thioEstase"/>
</dbReference>
<dbReference type="KEGG" id="pla:Plav_3241"/>
<reference evidence="4 5" key="1">
    <citation type="journal article" date="2011" name="Stand. Genomic Sci.">
        <title>Complete genome sequence of Parvibaculum lavamentivorans type strain (DS-1(T)).</title>
        <authorList>
            <person name="Schleheck D."/>
            <person name="Weiss M."/>
            <person name="Pitluck S."/>
            <person name="Bruce D."/>
            <person name="Land M.L."/>
            <person name="Han S."/>
            <person name="Saunders E."/>
            <person name="Tapia R."/>
            <person name="Detter C."/>
            <person name="Brettin T."/>
            <person name="Han J."/>
            <person name="Woyke T."/>
            <person name="Goodwin L."/>
            <person name="Pennacchio L."/>
            <person name="Nolan M."/>
            <person name="Cook A.M."/>
            <person name="Kjelleberg S."/>
            <person name="Thomas T."/>
        </authorList>
    </citation>
    <scope>NUCLEOTIDE SEQUENCE [LARGE SCALE GENOMIC DNA]</scope>
    <source>
        <strain evidence="5">DS-1 / DSM 13023 / NCIMB 13966</strain>
    </source>
</reference>
<accession>A7HY63</accession>
<dbReference type="STRING" id="402881.Plav_3241"/>
<dbReference type="SUPFAM" id="SSF53474">
    <property type="entry name" value="alpha/beta-Hydrolases"/>
    <property type="match status" value="1"/>
</dbReference>
<dbReference type="PANTHER" id="PTHR10655:SF17">
    <property type="entry name" value="LYSOPHOSPHOLIPASE-LIKE PROTEIN 1"/>
    <property type="match status" value="1"/>
</dbReference>
<sequence>MTLTAHRRSAASGKAEWLVVFLHGYGSAGAELMSFADYWQSSMPNVAFVAPDGPQATKDGGFQWIGKRPGTDPRLYDDAVEAAPLLHTFIDAELARENLGPDRLTLVGFSQGTVMALHLGLRRAAAPAAVLGYSGGLVGADKLKDEIASKPPVMLVHGEQDALAPVYGMMASVKALSAAGIVCQGVPLPNLGHEVNADALIYGARFLLSAFAFRQKHGVPES</sequence>
<name>A7HY63_PARL1</name>
<dbReference type="InterPro" id="IPR029058">
    <property type="entry name" value="AB_hydrolase_fold"/>
</dbReference>
<evidence type="ECO:0000313" key="4">
    <source>
        <dbReference type="EMBL" id="ABS64846.1"/>
    </source>
</evidence>
<proteinExistence type="inferred from homology"/>
<dbReference type="GO" id="GO:0016787">
    <property type="term" value="F:hydrolase activity"/>
    <property type="evidence" value="ECO:0007669"/>
    <property type="project" value="UniProtKB-KW"/>
</dbReference>
<dbReference type="Pfam" id="PF02230">
    <property type="entry name" value="Abhydrolase_2"/>
    <property type="match status" value="1"/>
</dbReference>
<dbReference type="EMBL" id="CP000774">
    <property type="protein sequence ID" value="ABS64846.1"/>
    <property type="molecule type" value="Genomic_DNA"/>
</dbReference>
<dbReference type="PANTHER" id="PTHR10655">
    <property type="entry name" value="LYSOPHOSPHOLIPASE-RELATED"/>
    <property type="match status" value="1"/>
</dbReference>